<evidence type="ECO:0000256" key="1">
    <source>
        <dbReference type="ARBA" id="ARBA00005480"/>
    </source>
</evidence>
<dbReference type="InterPro" id="IPR008606">
    <property type="entry name" value="EIF4EBP"/>
</dbReference>
<dbReference type="PANTHER" id="PTHR12669">
    <property type="entry name" value="EUKARYOTIC TRANSLATION INITIATION FACTOR 4E-BINDING PROTEIN"/>
    <property type="match status" value="1"/>
</dbReference>
<dbReference type="EMBL" id="FJ588608">
    <property type="protein sequence ID" value="ACT98274.1"/>
    <property type="molecule type" value="mRNA"/>
</dbReference>
<dbReference type="AlphaFoldDB" id="D2DJT7"/>
<evidence type="ECO:0000256" key="2">
    <source>
        <dbReference type="ARBA" id="ARBA00022845"/>
    </source>
</evidence>
<keyword evidence="2" id="KW-0810">Translation regulation</keyword>
<feature type="non-terminal residue" evidence="4">
    <location>
        <position position="1"/>
    </location>
</feature>
<evidence type="ECO:0000256" key="3">
    <source>
        <dbReference type="ARBA" id="ARBA00023193"/>
    </source>
</evidence>
<sequence length="107" mass="12125">MSSSNYILPSAAKDIKLLNNISTTPGGTLYGTTPGGTRIVYDRQYLLQLRNSPYSQTPPKCLNNVPDIFMKKAIETKTQHCSMNEAVLNDGIFYFVIIHNYMRIYSR</sequence>
<reference evidence="4" key="1">
    <citation type="submission" date="2008-12" db="EMBL/GenBank/DDBJ databases">
        <title>Smed-cdc73 regulates self-renewal in planarian stem cells.</title>
        <authorList>
            <person name="Kang H."/>
            <person name="Sanchez Alvarado A."/>
        </authorList>
    </citation>
    <scope>NUCLEOTIDE SEQUENCE</scope>
</reference>
<protein>
    <submittedName>
        <fullName evidence="4">4EBP-like protein</fullName>
    </submittedName>
</protein>
<proteinExistence type="evidence at transcript level"/>
<dbReference type="PANTHER" id="PTHR12669:SF12">
    <property type="entry name" value="EUKARYOTIC TRANSLATION INITIATION FACTOR 4E-BINDING PROTEIN"/>
    <property type="match status" value="1"/>
</dbReference>
<organism evidence="4">
    <name type="scientific">Schmidtea mediterranea</name>
    <name type="common">Freshwater planarian flatworm</name>
    <dbReference type="NCBI Taxonomy" id="79327"/>
    <lineage>
        <taxon>Eukaryota</taxon>
        <taxon>Metazoa</taxon>
        <taxon>Spiralia</taxon>
        <taxon>Lophotrochozoa</taxon>
        <taxon>Platyhelminthes</taxon>
        <taxon>Rhabditophora</taxon>
        <taxon>Seriata</taxon>
        <taxon>Tricladida</taxon>
        <taxon>Continenticola</taxon>
        <taxon>Geoplanoidea</taxon>
        <taxon>Dugesiidae</taxon>
        <taxon>Schmidtea</taxon>
    </lineage>
</organism>
<keyword evidence="3" id="KW-0652">Protein synthesis inhibitor</keyword>
<dbReference type="GO" id="GO:0008190">
    <property type="term" value="F:eukaryotic initiation factor 4E binding"/>
    <property type="evidence" value="ECO:0007669"/>
    <property type="project" value="InterPro"/>
</dbReference>
<evidence type="ECO:0000313" key="4">
    <source>
        <dbReference type="EMBL" id="ACT98274.1"/>
    </source>
</evidence>
<comment type="similarity">
    <text evidence="1">Belongs to the eIF4E-binding protein family.</text>
</comment>
<dbReference type="GO" id="GO:0045947">
    <property type="term" value="P:negative regulation of translational initiation"/>
    <property type="evidence" value="ECO:0007669"/>
    <property type="project" value="InterPro"/>
</dbReference>
<dbReference type="GO" id="GO:0005737">
    <property type="term" value="C:cytoplasm"/>
    <property type="evidence" value="ECO:0007669"/>
    <property type="project" value="TreeGrafter"/>
</dbReference>
<dbReference type="Pfam" id="PF05456">
    <property type="entry name" value="eIF_4EBP"/>
    <property type="match status" value="1"/>
</dbReference>
<name>D2DJT7_SCHMD</name>
<accession>D2DJT7</accession>